<dbReference type="GO" id="GO:0003824">
    <property type="term" value="F:catalytic activity"/>
    <property type="evidence" value="ECO:0007669"/>
    <property type="project" value="InterPro"/>
</dbReference>
<organism evidence="3 4">
    <name type="scientific">Rhodoblastus sphagnicola</name>
    <dbReference type="NCBI Taxonomy" id="333368"/>
    <lineage>
        <taxon>Bacteria</taxon>
        <taxon>Pseudomonadati</taxon>
        <taxon>Pseudomonadota</taxon>
        <taxon>Alphaproteobacteria</taxon>
        <taxon>Hyphomicrobiales</taxon>
        <taxon>Rhodoblastaceae</taxon>
        <taxon>Rhodoblastus</taxon>
    </lineage>
</organism>
<evidence type="ECO:0000313" key="3">
    <source>
        <dbReference type="EMBL" id="PPQ31127.1"/>
    </source>
</evidence>
<protein>
    <submittedName>
        <fullName evidence="3">HIT family protein</fullName>
    </submittedName>
</protein>
<reference evidence="3 4" key="1">
    <citation type="journal article" date="2018" name="Arch. Microbiol.">
        <title>New insights into the metabolic potential of the phototrophic purple bacterium Rhodopila globiformis DSM 161(T) from its draft genome sequence and evidence for a vanadium-dependent nitrogenase.</title>
        <authorList>
            <person name="Imhoff J.F."/>
            <person name="Rahn T."/>
            <person name="Kunzel S."/>
            <person name="Neulinger S.C."/>
        </authorList>
    </citation>
    <scope>NUCLEOTIDE SEQUENCE [LARGE SCALE GENOMIC DNA]</scope>
    <source>
        <strain evidence="3 4">DSM 16996</strain>
    </source>
</reference>
<dbReference type="Proteomes" id="UP000239089">
    <property type="component" value="Unassembled WGS sequence"/>
</dbReference>
<dbReference type="OrthoDB" id="9799145at2"/>
<sequence>MAMTFAIDPRLEADTIPLGDMALSRVLLMNDSRFPWLVLVPRRAGLVEITDLTPFERRALFEEAALAVDRLKHLTGAKKINLGALGNIVSQLHFHVVARFETDAAWPGPVWGAGVAKPYDDPQPMLDRFRRALTPDVS</sequence>
<dbReference type="AlphaFoldDB" id="A0A2S6N957"/>
<evidence type="ECO:0000256" key="1">
    <source>
        <dbReference type="PROSITE-ProRule" id="PRU00464"/>
    </source>
</evidence>
<dbReference type="InterPro" id="IPR036265">
    <property type="entry name" value="HIT-like_sf"/>
</dbReference>
<keyword evidence="4" id="KW-1185">Reference proteome</keyword>
<dbReference type="SUPFAM" id="SSF54197">
    <property type="entry name" value="HIT-like"/>
    <property type="match status" value="1"/>
</dbReference>
<dbReference type="PROSITE" id="PS51084">
    <property type="entry name" value="HIT_2"/>
    <property type="match status" value="1"/>
</dbReference>
<evidence type="ECO:0000259" key="2">
    <source>
        <dbReference type="PROSITE" id="PS51084"/>
    </source>
</evidence>
<accession>A0A2S6N957</accession>
<dbReference type="EMBL" id="NHSJ01000065">
    <property type="protein sequence ID" value="PPQ31127.1"/>
    <property type="molecule type" value="Genomic_DNA"/>
</dbReference>
<dbReference type="InterPro" id="IPR026026">
    <property type="entry name" value="HIT_Hint"/>
</dbReference>
<dbReference type="Gene3D" id="3.30.428.10">
    <property type="entry name" value="HIT-like"/>
    <property type="match status" value="1"/>
</dbReference>
<evidence type="ECO:0000313" key="4">
    <source>
        <dbReference type="Proteomes" id="UP000239089"/>
    </source>
</evidence>
<dbReference type="PIRSF" id="PIRSF000714">
    <property type="entry name" value="HIT"/>
    <property type="match status" value="1"/>
</dbReference>
<gene>
    <name evidence="3" type="ORF">CCR94_10340</name>
</gene>
<comment type="caution">
    <text evidence="3">The sequence shown here is derived from an EMBL/GenBank/DDBJ whole genome shotgun (WGS) entry which is preliminary data.</text>
</comment>
<dbReference type="InterPro" id="IPR011146">
    <property type="entry name" value="HIT-like"/>
</dbReference>
<proteinExistence type="predicted"/>
<feature type="domain" description="HIT" evidence="2">
    <location>
        <begin position="37"/>
        <end position="106"/>
    </location>
</feature>
<dbReference type="Pfam" id="PF01230">
    <property type="entry name" value="HIT"/>
    <property type="match status" value="1"/>
</dbReference>
<comment type="caution">
    <text evidence="1">Lacks conserved residue(s) required for the propagation of feature annotation.</text>
</comment>
<name>A0A2S6N957_9HYPH</name>